<dbReference type="InterPro" id="IPR029014">
    <property type="entry name" value="NiFe-Hase_large"/>
</dbReference>
<dbReference type="InterPro" id="IPR022885">
    <property type="entry name" value="NDH1_su_D/H"/>
</dbReference>
<dbReference type="GO" id="GO:0051287">
    <property type="term" value="F:NAD binding"/>
    <property type="evidence" value="ECO:0007669"/>
    <property type="project" value="InterPro"/>
</dbReference>
<dbReference type="GO" id="GO:0048038">
    <property type="term" value="F:quinone binding"/>
    <property type="evidence" value="ECO:0007669"/>
    <property type="project" value="InterPro"/>
</dbReference>
<dbReference type="GO" id="GO:0006120">
    <property type="term" value="P:mitochondrial electron transport, NADH to ubiquinone"/>
    <property type="evidence" value="ECO:0007669"/>
    <property type="project" value="TreeGrafter"/>
</dbReference>
<protein>
    <recommendedName>
        <fullName evidence="5">Complex I-49kD</fullName>
    </recommendedName>
    <alternativeName>
        <fullName evidence="6">NADH-ubiquinone oxidoreductase 49 kDa subunit</fullName>
    </alternativeName>
</protein>
<evidence type="ECO:0000256" key="6">
    <source>
        <dbReference type="ARBA" id="ARBA00031562"/>
    </source>
</evidence>
<dbReference type="InterPro" id="IPR014029">
    <property type="entry name" value="NADH_UbQ_OxRdtase_49kDa_CS"/>
</dbReference>
<dbReference type="SUPFAM" id="SSF56762">
    <property type="entry name" value="HydB/Nqo4-like"/>
    <property type="match status" value="1"/>
</dbReference>
<dbReference type="Pfam" id="PF00346">
    <property type="entry name" value="Complex1_49kDa"/>
    <property type="match status" value="1"/>
</dbReference>
<evidence type="ECO:0000256" key="5">
    <source>
        <dbReference type="ARBA" id="ARBA00030505"/>
    </source>
</evidence>
<dbReference type="NCBIfam" id="NF004739">
    <property type="entry name" value="PRK06075.1"/>
    <property type="match status" value="1"/>
</dbReference>
<evidence type="ECO:0000259" key="8">
    <source>
        <dbReference type="Pfam" id="PF00346"/>
    </source>
</evidence>
<organism evidence="9 10">
    <name type="scientific">Gryllus longicercus</name>
    <dbReference type="NCBI Taxonomy" id="2509291"/>
    <lineage>
        <taxon>Eukaryota</taxon>
        <taxon>Metazoa</taxon>
        <taxon>Ecdysozoa</taxon>
        <taxon>Arthropoda</taxon>
        <taxon>Hexapoda</taxon>
        <taxon>Insecta</taxon>
        <taxon>Pterygota</taxon>
        <taxon>Neoptera</taxon>
        <taxon>Polyneoptera</taxon>
        <taxon>Orthoptera</taxon>
        <taxon>Ensifera</taxon>
        <taxon>Gryllidea</taxon>
        <taxon>Grylloidea</taxon>
        <taxon>Gryllidae</taxon>
        <taxon>Gryllinae</taxon>
        <taxon>Gryllus</taxon>
    </lineage>
</organism>
<sequence>MSGAFQGIVRCASRLHGSVLTTLTKRAPLYFGNQRRGSKKWYPDAEYLKQFDCGVLYPGDKYAECKPNWNHKVTPTPLEWRNVSTMILNFGPQHPAAHGVLRLVLELDGETVVNADPHIGLLHRGTEKLIEYKTYTQALPYFDRLDYVSAMASETCFSLAVEKLLNIDIPRRAKYIRTMFGEITRLLNHILAVTSHILDVGALTPLFWMFEEREKMMEFYERVSGARLHAAYVRPGGVMQDLPLGLMDDIFDFICKFGTRLDEVEDVVTNNRIWIARTKGIGVMPAEVAFNFGCTGVMLRGSGIKWDLRKAQPYDAYEEMEFDVPIGRHGDCYDRYLVRVQEMRQSLRIIEQCINNMPCGEVKTDDAKVVPPRKAEMKTSMEALIHHFKLFSSGYQVPPGATYTAIEAPKGEFGVYLVSDGSSKPYRCKIRPPGFAHLATMREISKCHMLADVVAIIGTLDCVFGEIDR</sequence>
<dbReference type="HAMAP" id="MF_01358">
    <property type="entry name" value="NDH1_NuoD"/>
    <property type="match status" value="1"/>
</dbReference>
<evidence type="ECO:0000256" key="1">
    <source>
        <dbReference type="ARBA" id="ARBA00005769"/>
    </source>
</evidence>
<evidence type="ECO:0000256" key="2">
    <source>
        <dbReference type="ARBA" id="ARBA00022448"/>
    </source>
</evidence>
<dbReference type="Proteomes" id="UP001378592">
    <property type="component" value="Unassembled WGS sequence"/>
</dbReference>
<reference evidence="9 10" key="1">
    <citation type="submission" date="2024-03" db="EMBL/GenBank/DDBJ databases">
        <title>The genome assembly and annotation of the cricket Gryllus longicercus Weissman &amp; Gray.</title>
        <authorList>
            <person name="Szrajer S."/>
            <person name="Gray D."/>
            <person name="Ylla G."/>
        </authorList>
    </citation>
    <scope>NUCLEOTIDE SEQUENCE [LARGE SCALE GENOMIC DNA]</scope>
    <source>
        <strain evidence="9">DAG 2021-001</strain>
        <tissue evidence="9">Whole body minus gut</tissue>
    </source>
</reference>
<feature type="domain" description="NADH-quinone oxidoreductase subunit D" evidence="8">
    <location>
        <begin position="199"/>
        <end position="469"/>
    </location>
</feature>
<dbReference type="PANTHER" id="PTHR11993">
    <property type="entry name" value="NADH-UBIQUINONE OXIDOREDUCTASE 49 KDA SUBUNIT"/>
    <property type="match status" value="1"/>
</dbReference>
<dbReference type="FunFam" id="1.10.645.10:FF:000005">
    <property type="entry name" value="NADH-quinone oxidoreductase subunit D"/>
    <property type="match status" value="1"/>
</dbReference>
<proteinExistence type="inferred from homology"/>
<dbReference type="EMBL" id="JAZDUA010000628">
    <property type="protein sequence ID" value="KAK7790421.1"/>
    <property type="molecule type" value="Genomic_DNA"/>
</dbReference>
<dbReference type="PANTHER" id="PTHR11993:SF10">
    <property type="entry name" value="NADH DEHYDROGENASE [UBIQUINONE] IRON-SULFUR PROTEIN 2, MITOCHONDRIAL"/>
    <property type="match status" value="1"/>
</dbReference>
<evidence type="ECO:0000256" key="4">
    <source>
        <dbReference type="ARBA" id="ARBA00023027"/>
    </source>
</evidence>
<comment type="caution">
    <text evidence="9">The sequence shown here is derived from an EMBL/GenBank/DDBJ whole genome shotgun (WGS) entry which is preliminary data.</text>
</comment>
<evidence type="ECO:0000256" key="7">
    <source>
        <dbReference type="RuleBase" id="RU003685"/>
    </source>
</evidence>
<dbReference type="GO" id="GO:0005739">
    <property type="term" value="C:mitochondrion"/>
    <property type="evidence" value="ECO:0007669"/>
    <property type="project" value="GOC"/>
</dbReference>
<dbReference type="GO" id="GO:0016651">
    <property type="term" value="F:oxidoreductase activity, acting on NAD(P)H"/>
    <property type="evidence" value="ECO:0007669"/>
    <property type="project" value="InterPro"/>
</dbReference>
<keyword evidence="10" id="KW-1185">Reference proteome</keyword>
<evidence type="ECO:0000313" key="10">
    <source>
        <dbReference type="Proteomes" id="UP001378592"/>
    </source>
</evidence>
<dbReference type="PROSITE" id="PS00535">
    <property type="entry name" value="COMPLEX1_49K"/>
    <property type="match status" value="1"/>
</dbReference>
<dbReference type="NCBIfam" id="TIGR01962">
    <property type="entry name" value="NuoD"/>
    <property type="match status" value="1"/>
</dbReference>
<keyword evidence="2 7" id="KW-0813">Transport</keyword>
<dbReference type="InterPro" id="IPR001135">
    <property type="entry name" value="NADH_Q_OxRdtase_suD"/>
</dbReference>
<evidence type="ECO:0000256" key="3">
    <source>
        <dbReference type="ARBA" id="ARBA00022967"/>
    </source>
</evidence>
<name>A0AAN9V2K7_9ORTH</name>
<keyword evidence="4 7" id="KW-0520">NAD</keyword>
<comment type="similarity">
    <text evidence="1 7">Belongs to the complex I 49 kDa subunit family.</text>
</comment>
<dbReference type="Gene3D" id="1.10.645.10">
    <property type="entry name" value="Cytochrome-c3 Hydrogenase, chain B"/>
    <property type="match status" value="1"/>
</dbReference>
<dbReference type="AlphaFoldDB" id="A0AAN9V2K7"/>
<evidence type="ECO:0000313" key="9">
    <source>
        <dbReference type="EMBL" id="KAK7790421.1"/>
    </source>
</evidence>
<gene>
    <name evidence="9" type="ORF">R5R35_013512</name>
</gene>
<accession>A0AAN9V2K7</accession>
<keyword evidence="3 7" id="KW-1278">Translocase</keyword>